<dbReference type="EMBL" id="BAAAHP010000018">
    <property type="protein sequence ID" value="GAA0923610.1"/>
    <property type="molecule type" value="Genomic_DNA"/>
</dbReference>
<dbReference type="InterPro" id="IPR041202">
    <property type="entry name" value="BaeRF_family10"/>
</dbReference>
<reference evidence="1 2" key="1">
    <citation type="journal article" date="2019" name="Int. J. Syst. Evol. Microbiol.">
        <title>The Global Catalogue of Microorganisms (GCM) 10K type strain sequencing project: providing services to taxonomists for standard genome sequencing and annotation.</title>
        <authorList>
            <consortium name="The Broad Institute Genomics Platform"/>
            <consortium name="The Broad Institute Genome Sequencing Center for Infectious Disease"/>
            <person name="Wu L."/>
            <person name="Ma J."/>
        </authorList>
    </citation>
    <scope>NUCLEOTIDE SEQUENCE [LARGE SCALE GENOMIC DNA]</scope>
    <source>
        <strain evidence="1 2">JCM 11117</strain>
    </source>
</reference>
<name>A0ABN1P6J3_9PSEU</name>
<comment type="caution">
    <text evidence="1">The sequence shown here is derived from an EMBL/GenBank/DDBJ whole genome shotgun (WGS) entry which is preliminary data.</text>
</comment>
<gene>
    <name evidence="1" type="ORF">GCM10009559_07870</name>
</gene>
<protein>
    <recommendedName>
        <fullName evidence="3">Peptide chain release factor subunit 1</fullName>
    </recommendedName>
</protein>
<keyword evidence="2" id="KW-1185">Reference proteome</keyword>
<dbReference type="InterPro" id="IPR029064">
    <property type="entry name" value="Ribosomal_eL30-like_sf"/>
</dbReference>
<dbReference type="Proteomes" id="UP001499967">
    <property type="component" value="Unassembled WGS sequence"/>
</dbReference>
<accession>A0ABN1P6J3</accession>
<proteinExistence type="predicted"/>
<sequence>MLEVETVDRILRMRGAGLPVLSLYVRFDPADRRAFPSRVDEQLHEVRLLAKDSSMERDSRLSLRGDIERIEEAVQQERLHPQAVAFFSCSGRGVFEDVELPRSVRDRYVVDETAWVRPLVAVLDEYHRCRVVVIDRGRARFFELYQDEVVECAGRLRDRTLRKPDYAAGMREHTVHNKAELLAKRHYRAVAERLDEEARRHEFDIIAVGGHDHEIPEFLDHLPATVRERVAGTFSVHPREDDLGRIRRRAEQVVERYERAEEQRLVTETLERWSSGGLAVVGLAECLWAGATAAVNQLLVQDEVVLPGTVCDNDGYLAVEGDRCPVCRRELRRTPDVVDELVQAVIDEGGSVEHVAADTPLREHVTAATLRFRPPPHPAV</sequence>
<organism evidence="1 2">
    <name type="scientific">Pseudonocardia zijingensis</name>
    <dbReference type="NCBI Taxonomy" id="153376"/>
    <lineage>
        <taxon>Bacteria</taxon>
        <taxon>Bacillati</taxon>
        <taxon>Actinomycetota</taxon>
        <taxon>Actinomycetes</taxon>
        <taxon>Pseudonocardiales</taxon>
        <taxon>Pseudonocardiaceae</taxon>
        <taxon>Pseudonocardia</taxon>
    </lineage>
</organism>
<evidence type="ECO:0008006" key="3">
    <source>
        <dbReference type="Google" id="ProtNLM"/>
    </source>
</evidence>
<dbReference type="Pfam" id="PF18854">
    <property type="entry name" value="baeRF_family10"/>
    <property type="match status" value="1"/>
</dbReference>
<dbReference type="Gene3D" id="3.30.1330.30">
    <property type="match status" value="1"/>
</dbReference>
<evidence type="ECO:0000313" key="2">
    <source>
        <dbReference type="Proteomes" id="UP001499967"/>
    </source>
</evidence>
<dbReference type="SUPFAM" id="SSF55315">
    <property type="entry name" value="L30e-like"/>
    <property type="match status" value="1"/>
</dbReference>
<dbReference type="InterPro" id="IPR042226">
    <property type="entry name" value="eFR1_2_sf"/>
</dbReference>
<evidence type="ECO:0000313" key="1">
    <source>
        <dbReference type="EMBL" id="GAA0923610.1"/>
    </source>
</evidence>
<dbReference type="Gene3D" id="3.30.420.60">
    <property type="entry name" value="eRF1 domain 2"/>
    <property type="match status" value="1"/>
</dbReference>
<dbReference type="RefSeq" id="WP_343938959.1">
    <property type="nucleotide sequence ID" value="NZ_BAAAHP010000018.1"/>
</dbReference>